<proteinExistence type="predicted"/>
<evidence type="ECO:0000313" key="4">
    <source>
        <dbReference type="Proteomes" id="UP000703269"/>
    </source>
</evidence>
<dbReference type="Pfam" id="PF09792">
    <property type="entry name" value="But2"/>
    <property type="match status" value="1"/>
</dbReference>
<feature type="domain" description="Ubiquitin 3 binding protein But2 C-terminal" evidence="2">
    <location>
        <begin position="142"/>
        <end position="248"/>
    </location>
</feature>
<dbReference type="InterPro" id="IPR018620">
    <property type="entry name" value="Ubiquitin3-bd_protein_But2_C"/>
</dbReference>
<reference evidence="3 4" key="1">
    <citation type="submission" date="2021-08" db="EMBL/GenBank/DDBJ databases">
        <title>Draft Genome Sequence of Phanerochaete sordida strain YK-624.</title>
        <authorList>
            <person name="Mori T."/>
            <person name="Dohra H."/>
            <person name="Suzuki T."/>
            <person name="Kawagishi H."/>
            <person name="Hirai H."/>
        </authorList>
    </citation>
    <scope>NUCLEOTIDE SEQUENCE [LARGE SCALE GENOMIC DNA]</scope>
    <source>
        <strain evidence="3 4">YK-624</strain>
    </source>
</reference>
<evidence type="ECO:0000256" key="1">
    <source>
        <dbReference type="SAM" id="Phobius"/>
    </source>
</evidence>
<organism evidence="3 4">
    <name type="scientific">Phanerochaete sordida</name>
    <dbReference type="NCBI Taxonomy" id="48140"/>
    <lineage>
        <taxon>Eukaryota</taxon>
        <taxon>Fungi</taxon>
        <taxon>Dikarya</taxon>
        <taxon>Basidiomycota</taxon>
        <taxon>Agaricomycotina</taxon>
        <taxon>Agaricomycetes</taxon>
        <taxon>Polyporales</taxon>
        <taxon>Phanerochaetaceae</taxon>
        <taxon>Phanerochaete</taxon>
    </lineage>
</organism>
<evidence type="ECO:0000313" key="3">
    <source>
        <dbReference type="EMBL" id="GJE92357.1"/>
    </source>
</evidence>
<feature type="transmembrane region" description="Helical" evidence="1">
    <location>
        <begin position="37"/>
        <end position="57"/>
    </location>
</feature>
<keyword evidence="4" id="KW-1185">Reference proteome</keyword>
<comment type="caution">
    <text evidence="3">The sequence shown here is derived from an EMBL/GenBank/DDBJ whole genome shotgun (WGS) entry which is preliminary data.</text>
</comment>
<keyword evidence="1" id="KW-0812">Transmembrane</keyword>
<protein>
    <recommendedName>
        <fullName evidence="2">Ubiquitin 3 binding protein But2 C-terminal domain-containing protein</fullName>
    </recommendedName>
</protein>
<keyword evidence="1" id="KW-0472">Membrane</keyword>
<name>A0A9P3GCX8_9APHY</name>
<evidence type="ECO:0000259" key="2">
    <source>
        <dbReference type="Pfam" id="PF09792"/>
    </source>
</evidence>
<accession>A0A9P3GCX8</accession>
<dbReference type="EMBL" id="BPQB01000026">
    <property type="protein sequence ID" value="GJE92357.1"/>
    <property type="molecule type" value="Genomic_DNA"/>
</dbReference>
<dbReference type="OrthoDB" id="61113at2759"/>
<gene>
    <name evidence="3" type="ORF">PsYK624_085110</name>
</gene>
<sequence length="274" mass="30241">MKALMHEQEEPLLPSKEEAMRDAPTGRMTWAPSISPCLLVLAVIITVSDLCALAYLWHLERTTYADIGFGNLEFGDAYIGLDELYASPDIHTLEIKPIVLAPRVSAPVFRDAPDRLTPLGAHDIWSDTWGTTSPNERHLLVGPATHTVVQFRTIDFGMEDCELVVDLPAHGAALEGGAAFALQPGSRFDVFRVRTAQALQTKTLSWRTRPSTRELVTSVAPEAGARTTVARFPCPRGSLHTFEVACAGEEDCLVDVWSSHNYTWGMNIYQHQTV</sequence>
<dbReference type="Proteomes" id="UP000703269">
    <property type="component" value="Unassembled WGS sequence"/>
</dbReference>
<dbReference type="AlphaFoldDB" id="A0A9P3GCX8"/>
<keyword evidence="1" id="KW-1133">Transmembrane helix</keyword>